<dbReference type="PROSITE" id="PS01124">
    <property type="entry name" value="HTH_ARAC_FAMILY_2"/>
    <property type="match status" value="1"/>
</dbReference>
<dbReference type="EMBL" id="JBHTIU010000028">
    <property type="protein sequence ID" value="MFD0869386.1"/>
    <property type="molecule type" value="Genomic_DNA"/>
</dbReference>
<proteinExistence type="predicted"/>
<dbReference type="Pfam" id="PF02311">
    <property type="entry name" value="AraC_binding"/>
    <property type="match status" value="1"/>
</dbReference>
<dbReference type="Proteomes" id="UP001597120">
    <property type="component" value="Unassembled WGS sequence"/>
</dbReference>
<dbReference type="PRINTS" id="PR00032">
    <property type="entry name" value="HTHARAC"/>
</dbReference>
<dbReference type="Pfam" id="PF12833">
    <property type="entry name" value="HTH_18"/>
    <property type="match status" value="1"/>
</dbReference>
<dbReference type="InterPro" id="IPR020449">
    <property type="entry name" value="Tscrpt_reg_AraC-type_HTH"/>
</dbReference>
<dbReference type="PANTHER" id="PTHR43280">
    <property type="entry name" value="ARAC-FAMILY TRANSCRIPTIONAL REGULATOR"/>
    <property type="match status" value="1"/>
</dbReference>
<evidence type="ECO:0000313" key="5">
    <source>
        <dbReference type="EMBL" id="MFD0869386.1"/>
    </source>
</evidence>
<evidence type="ECO:0000256" key="1">
    <source>
        <dbReference type="ARBA" id="ARBA00023015"/>
    </source>
</evidence>
<gene>
    <name evidence="5" type="ORF">ACFQ03_09495</name>
</gene>
<dbReference type="Gene3D" id="2.60.120.10">
    <property type="entry name" value="Jelly Rolls"/>
    <property type="match status" value="1"/>
</dbReference>
<dbReference type="SUPFAM" id="SSF46689">
    <property type="entry name" value="Homeodomain-like"/>
    <property type="match status" value="2"/>
</dbReference>
<accession>A0ABW3D7U1</accession>
<sequence>MTHFPKYLKNYPNMHTNFPLHLSLNQLANGYPAHRHDYLEFSYVVEGCGEEKINGVTHPMVPGTFTFILPYQVHEIFTEPGSVLKLYNCAFSLDLLMDTGNSGSLGGLVNDLDQMPSFAQFRDEDMKLMHNLVREMYQEYGQEKRWRATMLKAKLWEILIRFDRYRQDREAPTPLPAASAGTRSSVWPIIHFIHNHYQEELQLSDLAQMFSMSLSRISEVIKQATGQTFVHFLHDLRIRHASGLLVSTDLSVMEIAHEVGYGSYKTFYRMFREKKGIIPTEYRKMKKRH</sequence>
<evidence type="ECO:0000313" key="6">
    <source>
        <dbReference type="Proteomes" id="UP001597120"/>
    </source>
</evidence>
<dbReference type="InterPro" id="IPR037923">
    <property type="entry name" value="HTH-like"/>
</dbReference>
<protein>
    <submittedName>
        <fullName evidence="5">Helix-turn-helix domain-containing protein</fullName>
    </submittedName>
</protein>
<comment type="caution">
    <text evidence="5">The sequence shown here is derived from an EMBL/GenBank/DDBJ whole genome shotgun (WGS) entry which is preliminary data.</text>
</comment>
<reference evidence="6" key="1">
    <citation type="journal article" date="2019" name="Int. J. Syst. Evol. Microbiol.">
        <title>The Global Catalogue of Microorganisms (GCM) 10K type strain sequencing project: providing services to taxonomists for standard genome sequencing and annotation.</title>
        <authorList>
            <consortium name="The Broad Institute Genomics Platform"/>
            <consortium name="The Broad Institute Genome Sequencing Center for Infectious Disease"/>
            <person name="Wu L."/>
            <person name="Ma J."/>
        </authorList>
    </citation>
    <scope>NUCLEOTIDE SEQUENCE [LARGE SCALE GENOMIC DNA]</scope>
    <source>
        <strain evidence="6">CCUG 57263</strain>
    </source>
</reference>
<dbReference type="SMART" id="SM00342">
    <property type="entry name" value="HTH_ARAC"/>
    <property type="match status" value="1"/>
</dbReference>
<dbReference type="InterPro" id="IPR003313">
    <property type="entry name" value="AraC-bd"/>
</dbReference>
<dbReference type="InterPro" id="IPR018060">
    <property type="entry name" value="HTH_AraC"/>
</dbReference>
<evidence type="ECO:0000256" key="2">
    <source>
        <dbReference type="ARBA" id="ARBA00023125"/>
    </source>
</evidence>
<dbReference type="SUPFAM" id="SSF51215">
    <property type="entry name" value="Regulatory protein AraC"/>
    <property type="match status" value="1"/>
</dbReference>
<keyword evidence="3" id="KW-0804">Transcription</keyword>
<feature type="domain" description="HTH araC/xylS-type" evidence="4">
    <location>
        <begin position="187"/>
        <end position="285"/>
    </location>
</feature>
<keyword evidence="1" id="KW-0805">Transcription regulation</keyword>
<dbReference type="RefSeq" id="WP_379287721.1">
    <property type="nucleotide sequence ID" value="NZ_JBHTIU010000028.1"/>
</dbReference>
<keyword evidence="6" id="KW-1185">Reference proteome</keyword>
<keyword evidence="2" id="KW-0238">DNA-binding</keyword>
<organism evidence="5 6">
    <name type="scientific">Paenibacillus residui</name>
    <dbReference type="NCBI Taxonomy" id="629724"/>
    <lineage>
        <taxon>Bacteria</taxon>
        <taxon>Bacillati</taxon>
        <taxon>Bacillota</taxon>
        <taxon>Bacilli</taxon>
        <taxon>Bacillales</taxon>
        <taxon>Paenibacillaceae</taxon>
        <taxon>Paenibacillus</taxon>
    </lineage>
</organism>
<dbReference type="PANTHER" id="PTHR43280:SF2">
    <property type="entry name" value="HTH-TYPE TRANSCRIPTIONAL REGULATOR EXSA"/>
    <property type="match status" value="1"/>
</dbReference>
<evidence type="ECO:0000256" key="3">
    <source>
        <dbReference type="ARBA" id="ARBA00023163"/>
    </source>
</evidence>
<dbReference type="InterPro" id="IPR009057">
    <property type="entry name" value="Homeodomain-like_sf"/>
</dbReference>
<evidence type="ECO:0000259" key="4">
    <source>
        <dbReference type="PROSITE" id="PS01124"/>
    </source>
</evidence>
<name>A0ABW3D7U1_9BACL</name>
<dbReference type="InterPro" id="IPR014710">
    <property type="entry name" value="RmlC-like_jellyroll"/>
</dbReference>
<dbReference type="Gene3D" id="1.10.10.60">
    <property type="entry name" value="Homeodomain-like"/>
    <property type="match status" value="2"/>
</dbReference>